<dbReference type="PANTHER" id="PTHR37526">
    <property type="entry name" value="PROTEIN TUSB"/>
    <property type="match status" value="1"/>
</dbReference>
<dbReference type="SUPFAM" id="SSF75169">
    <property type="entry name" value="DsrEFH-like"/>
    <property type="match status" value="1"/>
</dbReference>
<accession>A0ABX8IEI8</accession>
<protein>
    <submittedName>
        <fullName evidence="1">Sulfurtransferase complex subunit TusB</fullName>
    </submittedName>
</protein>
<dbReference type="InterPro" id="IPR027396">
    <property type="entry name" value="DsrEFH-like"/>
</dbReference>
<gene>
    <name evidence="1" type="primary">tusB</name>
    <name evidence="1" type="ORF">KQ249_13075</name>
</gene>
<sequence>MTDIQTLHILNKSPDHPRAARCVEMMSAEDGLLLTGNGVLLLARGNLLPGASKVFALIPDVEARGLGDLSGNVSSVDFGEMVTLSLQAQRVISW</sequence>
<dbReference type="InterPro" id="IPR007215">
    <property type="entry name" value="Sulphur_relay_TusB/DsrH"/>
</dbReference>
<keyword evidence="2" id="KW-1185">Reference proteome</keyword>
<evidence type="ECO:0000313" key="2">
    <source>
        <dbReference type="Proteomes" id="UP000683442"/>
    </source>
</evidence>
<organism evidence="1 2">
    <name type="scientific">Marinobacter adhaerens</name>
    <dbReference type="NCBI Taxonomy" id="1033846"/>
    <lineage>
        <taxon>Bacteria</taxon>
        <taxon>Pseudomonadati</taxon>
        <taxon>Pseudomonadota</taxon>
        <taxon>Gammaproteobacteria</taxon>
        <taxon>Pseudomonadales</taxon>
        <taxon>Marinobacteraceae</taxon>
        <taxon>Marinobacter</taxon>
    </lineage>
</organism>
<dbReference type="RefSeq" id="WP_049784472.1">
    <property type="nucleotide sequence ID" value="NZ_CP076686.1"/>
</dbReference>
<dbReference type="EMBL" id="CP076686">
    <property type="protein sequence ID" value="QWV11624.1"/>
    <property type="molecule type" value="Genomic_DNA"/>
</dbReference>
<dbReference type="Pfam" id="PF04077">
    <property type="entry name" value="DsrH"/>
    <property type="match status" value="1"/>
</dbReference>
<dbReference type="PANTHER" id="PTHR37526:SF1">
    <property type="entry name" value="PROTEIN TUSB"/>
    <property type="match status" value="1"/>
</dbReference>
<reference evidence="1 2" key="1">
    <citation type="submission" date="2021-06" db="EMBL/GenBank/DDBJ databases">
        <title>Microbial metabolic specificity influences pelagic lipid remineralization.</title>
        <authorList>
            <person name="Behrendt L."/>
            <person name="Hunter J.E."/>
            <person name="Alcolombri U."/>
            <person name="Smriga S."/>
            <person name="Mincer T."/>
            <person name="Lowenstein D.P."/>
            <person name="Peaudecerf F.J."/>
            <person name="Fernandez V.I."/>
            <person name="Fredricks H."/>
            <person name="Almblad H."/>
            <person name="Harrison J.J."/>
            <person name="Stocker R."/>
            <person name="Van Mooy B.A.S."/>
        </authorList>
    </citation>
    <scope>NUCLEOTIDE SEQUENCE [LARGE SCALE GENOMIC DNA]</scope>
    <source>
        <strain evidence="1 2">HP15-B</strain>
    </source>
</reference>
<dbReference type="GeneID" id="78560384"/>
<dbReference type="NCBIfam" id="TIGR03011">
    <property type="entry name" value="sulf_tusB_dsrH"/>
    <property type="match status" value="1"/>
</dbReference>
<dbReference type="Proteomes" id="UP000683442">
    <property type="component" value="Chromosome"/>
</dbReference>
<dbReference type="Gene3D" id="3.40.1260.10">
    <property type="entry name" value="DsrEFH-like"/>
    <property type="match status" value="1"/>
</dbReference>
<evidence type="ECO:0000313" key="1">
    <source>
        <dbReference type="EMBL" id="QWV11624.1"/>
    </source>
</evidence>
<name>A0ABX8IEI8_9GAMM</name>
<proteinExistence type="predicted"/>